<protein>
    <recommendedName>
        <fullName evidence="5">Zinc finger DksA/TraR C4-type domain-containing protein</fullName>
    </recommendedName>
</protein>
<dbReference type="RefSeq" id="WP_167461385.1">
    <property type="nucleotide sequence ID" value="NZ_CP046171.1"/>
</dbReference>
<reference evidence="6 7" key="1">
    <citation type="journal article" date="2019" name="ACS Chem. Biol.">
        <title>Identification and Mobilization of a Cryptic Antibiotic Biosynthesis Gene Locus from a Human-Pathogenic Nocardia Isolate.</title>
        <authorList>
            <person name="Herisse M."/>
            <person name="Ishida K."/>
            <person name="Porter J.L."/>
            <person name="Howden B."/>
            <person name="Hertweck C."/>
            <person name="Stinear T.P."/>
            <person name="Pidot S.J."/>
        </authorList>
    </citation>
    <scope>NUCLEOTIDE SEQUENCE [LARGE SCALE GENOMIC DNA]</scope>
    <source>
        <strain evidence="6 7">AUSMDU00024985</strain>
    </source>
</reference>
<evidence type="ECO:0000256" key="1">
    <source>
        <dbReference type="ARBA" id="ARBA00022723"/>
    </source>
</evidence>
<dbReference type="AlphaFoldDB" id="A0A6G9XMW6"/>
<dbReference type="PANTHER" id="PTHR33823">
    <property type="entry name" value="RNA POLYMERASE-BINDING TRANSCRIPTION FACTOR DKSA-RELATED"/>
    <property type="match status" value="1"/>
</dbReference>
<evidence type="ECO:0000313" key="6">
    <source>
        <dbReference type="EMBL" id="QIS02291.1"/>
    </source>
</evidence>
<dbReference type="Pfam" id="PF01258">
    <property type="entry name" value="zf-dskA_traR"/>
    <property type="match status" value="1"/>
</dbReference>
<evidence type="ECO:0000259" key="5">
    <source>
        <dbReference type="Pfam" id="PF01258"/>
    </source>
</evidence>
<keyword evidence="3" id="KW-0862">Zinc</keyword>
<sequence>MAPAHTTPNDRLSHYLPGLRAALHRLREFRLQQLAELDAEIDSAATPVDPADTARREVTVKMAAGARHALADIGEALALLAAGHYGRCRGCGAEIPIHLLQTIPTTRWCLTCRQRLTRRQPQGRARDQSSVASA</sequence>
<name>A0A6G9XMW6_NOCBR</name>
<dbReference type="EMBL" id="CP046171">
    <property type="protein sequence ID" value="QIS02291.1"/>
    <property type="molecule type" value="Genomic_DNA"/>
</dbReference>
<gene>
    <name evidence="6" type="ORF">F5X71_08110</name>
</gene>
<keyword evidence="1" id="KW-0479">Metal-binding</keyword>
<organism evidence="6 7">
    <name type="scientific">Nocardia brasiliensis</name>
    <dbReference type="NCBI Taxonomy" id="37326"/>
    <lineage>
        <taxon>Bacteria</taxon>
        <taxon>Bacillati</taxon>
        <taxon>Actinomycetota</taxon>
        <taxon>Actinomycetes</taxon>
        <taxon>Mycobacteriales</taxon>
        <taxon>Nocardiaceae</taxon>
        <taxon>Nocardia</taxon>
    </lineage>
</organism>
<keyword evidence="2" id="KW-0863">Zinc-finger</keyword>
<evidence type="ECO:0000256" key="4">
    <source>
        <dbReference type="PROSITE-ProRule" id="PRU00510"/>
    </source>
</evidence>
<dbReference type="PANTHER" id="PTHR33823:SF4">
    <property type="entry name" value="GENERAL STRESS PROTEIN 16O"/>
    <property type="match status" value="1"/>
</dbReference>
<dbReference type="GO" id="GO:0008270">
    <property type="term" value="F:zinc ion binding"/>
    <property type="evidence" value="ECO:0007669"/>
    <property type="project" value="UniProtKB-KW"/>
</dbReference>
<dbReference type="InterPro" id="IPR000962">
    <property type="entry name" value="Znf_DskA_TraR"/>
</dbReference>
<dbReference type="Proteomes" id="UP000501705">
    <property type="component" value="Chromosome"/>
</dbReference>
<evidence type="ECO:0000256" key="2">
    <source>
        <dbReference type="ARBA" id="ARBA00022771"/>
    </source>
</evidence>
<accession>A0A6G9XMW6</accession>
<dbReference type="Gene3D" id="1.20.120.910">
    <property type="entry name" value="DksA, coiled-coil domain"/>
    <property type="match status" value="1"/>
</dbReference>
<feature type="zinc finger region" description="dksA C4-type" evidence="4">
    <location>
        <begin position="88"/>
        <end position="112"/>
    </location>
</feature>
<proteinExistence type="predicted"/>
<feature type="domain" description="Zinc finger DksA/TraR C4-type" evidence="5">
    <location>
        <begin position="85"/>
        <end position="117"/>
    </location>
</feature>
<dbReference type="SUPFAM" id="SSF57716">
    <property type="entry name" value="Glucocorticoid receptor-like (DNA-binding domain)"/>
    <property type="match status" value="1"/>
</dbReference>
<dbReference type="PROSITE" id="PS51128">
    <property type="entry name" value="ZF_DKSA_2"/>
    <property type="match status" value="1"/>
</dbReference>
<evidence type="ECO:0000313" key="7">
    <source>
        <dbReference type="Proteomes" id="UP000501705"/>
    </source>
</evidence>
<evidence type="ECO:0000256" key="3">
    <source>
        <dbReference type="ARBA" id="ARBA00022833"/>
    </source>
</evidence>